<dbReference type="PIRSF" id="PIRSF007764">
    <property type="entry name" value="Sld5"/>
    <property type="match status" value="1"/>
</dbReference>
<dbReference type="PANTHER" id="PTHR21206:SF0">
    <property type="entry name" value="DNA REPLICATION COMPLEX GINS PROTEIN SLD5"/>
    <property type="match status" value="1"/>
</dbReference>
<dbReference type="CDD" id="cd11711">
    <property type="entry name" value="GINS_A_Sld5"/>
    <property type="match status" value="1"/>
</dbReference>
<dbReference type="GO" id="GO:0006261">
    <property type="term" value="P:DNA-templated DNA replication"/>
    <property type="evidence" value="ECO:0007669"/>
    <property type="project" value="InterPro"/>
</dbReference>
<reference evidence="10" key="1">
    <citation type="submission" date="2020-07" db="EMBL/GenBank/DDBJ databases">
        <authorList>
            <person name="Ferguson B K."/>
        </authorList>
    </citation>
    <scope>NUCLEOTIDE SEQUENCE</scope>
    <source>
        <strain evidence="10">L06</strain>
    </source>
</reference>
<dbReference type="AlphaFoldDB" id="A0A6V7HNT6"/>
<dbReference type="GO" id="GO:0000727">
    <property type="term" value="P:double-strand break repair via break-induced replication"/>
    <property type="evidence" value="ECO:0007669"/>
    <property type="project" value="TreeGrafter"/>
</dbReference>
<comment type="function">
    <text evidence="6">The GINS complex plays an essential role in the initiation of DNA replication.</text>
</comment>
<dbReference type="Pfam" id="PF05916">
    <property type="entry name" value="Sld5"/>
    <property type="match status" value="1"/>
</dbReference>
<dbReference type="InterPro" id="IPR031633">
    <property type="entry name" value="SLD5_C"/>
</dbReference>
<evidence type="ECO:0000256" key="2">
    <source>
        <dbReference type="ARBA" id="ARBA00008187"/>
    </source>
</evidence>
<evidence type="ECO:0000256" key="5">
    <source>
        <dbReference type="ARBA" id="ARBA00023242"/>
    </source>
</evidence>
<feature type="domain" description="DNA replication complex GINS protein SLD5 C-terminal" evidence="9">
    <location>
        <begin position="169"/>
        <end position="223"/>
    </location>
</feature>
<keyword evidence="4 6" id="KW-0235">DNA replication</keyword>
<evidence type="ECO:0000256" key="1">
    <source>
        <dbReference type="ARBA" id="ARBA00004123"/>
    </source>
</evidence>
<dbReference type="CDD" id="cd21692">
    <property type="entry name" value="GINS_B_Sld5"/>
    <property type="match status" value="1"/>
</dbReference>
<dbReference type="InterPro" id="IPR021151">
    <property type="entry name" value="GINS_A"/>
</dbReference>
<comment type="similarity">
    <text evidence="2 6">Belongs to the GINS4/SLD5 family.</text>
</comment>
<dbReference type="Gene3D" id="3.40.5.60">
    <property type="match status" value="1"/>
</dbReference>
<accession>A0A6V7HNT6</accession>
<dbReference type="InterPro" id="IPR008591">
    <property type="entry name" value="GINS_Sld5"/>
</dbReference>
<dbReference type="InterPro" id="IPR038749">
    <property type="entry name" value="Sld5_GINS_A"/>
</dbReference>
<dbReference type="PANTHER" id="PTHR21206">
    <property type="entry name" value="SLD5 PROTEIN"/>
    <property type="match status" value="1"/>
</dbReference>
<dbReference type="GO" id="GO:0000811">
    <property type="term" value="C:GINS complex"/>
    <property type="evidence" value="ECO:0007669"/>
    <property type="project" value="UniProtKB-UniRule"/>
</dbReference>
<dbReference type="Pfam" id="PF16922">
    <property type="entry name" value="SLD5_C"/>
    <property type="match status" value="1"/>
</dbReference>
<organism evidence="10">
    <name type="scientific">Bracon brevicornis</name>
    <dbReference type="NCBI Taxonomy" id="1563983"/>
    <lineage>
        <taxon>Eukaryota</taxon>
        <taxon>Metazoa</taxon>
        <taxon>Ecdysozoa</taxon>
        <taxon>Arthropoda</taxon>
        <taxon>Hexapoda</taxon>
        <taxon>Insecta</taxon>
        <taxon>Pterygota</taxon>
        <taxon>Neoptera</taxon>
        <taxon>Endopterygota</taxon>
        <taxon>Hymenoptera</taxon>
        <taxon>Apocrita</taxon>
        <taxon>Ichneumonoidea</taxon>
        <taxon>Braconidae</taxon>
        <taxon>Braconinae</taxon>
        <taxon>Bracon</taxon>
    </lineage>
</organism>
<evidence type="ECO:0000259" key="9">
    <source>
        <dbReference type="Pfam" id="PF16922"/>
    </source>
</evidence>
<sequence length="223" mass="25769">MAEAMDESNGEIRMRGDSESDGDEEKTAAELLTDLEKAWLNEKFAPEILPHKSNHVDCLLHHISYMEENLRRLPKGDLRLSIHRMEIDRIRYLVSSYLRMRLEKIERHVIDILQRESEKSEDERYLTEAEYKFATEYAVNMETLFRSLVLQHLPPNQQGLEADKLAIRPNMSAHVFLRANKKINGVLIPGTVDEEVDFLEGSQHIIQYTAVADLVKEGAVQLI</sequence>
<evidence type="ECO:0000256" key="4">
    <source>
        <dbReference type="ARBA" id="ARBA00022705"/>
    </source>
</evidence>
<comment type="subcellular location">
    <subcellularLocation>
        <location evidence="1 6">Nucleus</location>
    </subcellularLocation>
</comment>
<gene>
    <name evidence="10" type="ORF">BBRV_LOCUS2241</name>
</gene>
<protein>
    <recommendedName>
        <fullName evidence="3 6">DNA replication complex GINS protein SLD5</fullName>
    </recommendedName>
</protein>
<dbReference type="InterPro" id="IPR036224">
    <property type="entry name" value="GINS_bundle-like_dom_sf"/>
</dbReference>
<evidence type="ECO:0000256" key="7">
    <source>
        <dbReference type="SAM" id="MobiDB-lite"/>
    </source>
</evidence>
<evidence type="ECO:0000313" key="10">
    <source>
        <dbReference type="EMBL" id="CAD1528595.1"/>
    </source>
</evidence>
<evidence type="ECO:0000256" key="3">
    <source>
        <dbReference type="ARBA" id="ARBA00014804"/>
    </source>
</evidence>
<dbReference type="SUPFAM" id="SSF158573">
    <property type="entry name" value="GINS helical bundle-like"/>
    <property type="match status" value="1"/>
</dbReference>
<keyword evidence="5 6" id="KW-0539">Nucleus</keyword>
<dbReference type="Gene3D" id="1.20.58.1030">
    <property type="match status" value="1"/>
</dbReference>
<evidence type="ECO:0000256" key="6">
    <source>
        <dbReference type="PIRNR" id="PIRNR007764"/>
    </source>
</evidence>
<name>A0A6V7HNT6_9HYME</name>
<dbReference type="EMBL" id="CADCXW020000001">
    <property type="protein sequence ID" value="CAD1528595.1"/>
    <property type="molecule type" value="Genomic_DNA"/>
</dbReference>
<proteinExistence type="inferred from homology"/>
<dbReference type="SUPFAM" id="SSF160059">
    <property type="entry name" value="PriA/YqbF domain"/>
    <property type="match status" value="1"/>
</dbReference>
<feature type="region of interest" description="Disordered" evidence="7">
    <location>
        <begin position="1"/>
        <end position="26"/>
    </location>
</feature>
<feature type="domain" description="GINS subunit" evidence="8">
    <location>
        <begin position="72"/>
        <end position="148"/>
    </location>
</feature>
<dbReference type="FunFam" id="3.40.5.60:FF:000001">
    <property type="entry name" value="DNA replication complex GINS protein SLD5"/>
    <property type="match status" value="1"/>
</dbReference>
<evidence type="ECO:0000259" key="8">
    <source>
        <dbReference type="Pfam" id="PF05916"/>
    </source>
</evidence>